<gene>
    <name evidence="2" type="ORF">E4Q08_06530</name>
</gene>
<dbReference type="RefSeq" id="WP_169069783.1">
    <property type="nucleotide sequence ID" value="NZ_SPMX01000013.1"/>
</dbReference>
<organism evidence="2 3">
    <name type="scientific">Candidatus Accumulibacter contiguus</name>
    <dbReference type="NCBI Taxonomy" id="2954381"/>
    <lineage>
        <taxon>Bacteria</taxon>
        <taxon>Pseudomonadati</taxon>
        <taxon>Pseudomonadota</taxon>
        <taxon>Betaproteobacteria</taxon>
        <taxon>Candidatus Accumulibacter</taxon>
    </lineage>
</organism>
<feature type="compositionally biased region" description="Low complexity" evidence="1">
    <location>
        <begin position="246"/>
        <end position="257"/>
    </location>
</feature>
<feature type="region of interest" description="Disordered" evidence="1">
    <location>
        <begin position="237"/>
        <end position="257"/>
    </location>
</feature>
<evidence type="ECO:0008006" key="4">
    <source>
        <dbReference type="Google" id="ProtNLM"/>
    </source>
</evidence>
<evidence type="ECO:0000313" key="3">
    <source>
        <dbReference type="Proteomes" id="UP000886469"/>
    </source>
</evidence>
<proteinExistence type="predicted"/>
<accession>A0ABX1T5L3</accession>
<name>A0ABX1T5L3_9PROT</name>
<protein>
    <recommendedName>
        <fullName evidence="4">PEP-CTERM sorting domain-containing protein</fullName>
    </recommendedName>
</protein>
<feature type="region of interest" description="Disordered" evidence="1">
    <location>
        <begin position="1"/>
        <end position="22"/>
    </location>
</feature>
<evidence type="ECO:0000256" key="1">
    <source>
        <dbReference type="SAM" id="MobiDB-lite"/>
    </source>
</evidence>
<feature type="compositionally biased region" description="Polar residues" evidence="1">
    <location>
        <begin position="1"/>
        <end position="10"/>
    </location>
</feature>
<keyword evidence="3" id="KW-1185">Reference proteome</keyword>
<reference evidence="2" key="1">
    <citation type="submission" date="2019-03" db="EMBL/GenBank/DDBJ databases">
        <title>Metabolic reconstructions from genomes of highly enriched 'Candidatus Accumulibacter' and 'Candidatus Competibacter' bioreactor populations.</title>
        <authorList>
            <person name="Annavajhala M.K."/>
            <person name="Welles L."/>
            <person name="Abbas B."/>
            <person name="Sorokin D."/>
            <person name="Park H."/>
            <person name="Van Loosdrecht M."/>
            <person name="Chandran K."/>
        </authorList>
    </citation>
    <scope>NUCLEOTIDE SEQUENCE</scope>
    <source>
        <strain evidence="2">SBR_L</strain>
    </source>
</reference>
<evidence type="ECO:0000313" key="2">
    <source>
        <dbReference type="EMBL" id="NMQ04939.1"/>
    </source>
</evidence>
<dbReference type="Proteomes" id="UP000886469">
    <property type="component" value="Unassembled WGS sequence"/>
</dbReference>
<dbReference type="NCBIfam" id="NF038129">
    <property type="entry name" value="PEP_NF038129"/>
    <property type="match status" value="1"/>
</dbReference>
<sequence length="257" mass="26653">MIHANSNHSRTAAGERQARVKRRPRTRFAVTLAALASAFTLGGIHHNAHAVLVTLDTTSLNGTSARLDFALLDGDGDLGNNTVTISSIVTNGTLGGVDCSVGCTGGPPFTISDLGGLGQFLQDLTLGTTVSFDLSFTSHFSGNGAPDRLSLLLLDPGTNLTLVDTSFDFSSDPVPVQDALLIVDHAPGAQIQFATVSSPLLPIAVPEPGAGMLFSLALALIGGQRIRRAHPCVSHRTEAAAQTRLSTSTSTHTHPGE</sequence>
<comment type="caution">
    <text evidence="2">The sequence shown here is derived from an EMBL/GenBank/DDBJ whole genome shotgun (WGS) entry which is preliminary data.</text>
</comment>
<dbReference type="EMBL" id="SPMX01000013">
    <property type="protein sequence ID" value="NMQ04939.1"/>
    <property type="molecule type" value="Genomic_DNA"/>
</dbReference>